<dbReference type="Proteomes" id="UP001642464">
    <property type="component" value="Unassembled WGS sequence"/>
</dbReference>
<accession>A0ABP0KA79</accession>
<keyword evidence="2" id="KW-1185">Reference proteome</keyword>
<evidence type="ECO:0000313" key="2">
    <source>
        <dbReference type="Proteomes" id="UP001642464"/>
    </source>
</evidence>
<organism evidence="1 2">
    <name type="scientific">Durusdinium trenchii</name>
    <dbReference type="NCBI Taxonomy" id="1381693"/>
    <lineage>
        <taxon>Eukaryota</taxon>
        <taxon>Sar</taxon>
        <taxon>Alveolata</taxon>
        <taxon>Dinophyceae</taxon>
        <taxon>Suessiales</taxon>
        <taxon>Symbiodiniaceae</taxon>
        <taxon>Durusdinium</taxon>
    </lineage>
</organism>
<reference evidence="1 2" key="1">
    <citation type="submission" date="2024-02" db="EMBL/GenBank/DDBJ databases">
        <authorList>
            <person name="Chen Y."/>
            <person name="Shah S."/>
            <person name="Dougan E. K."/>
            <person name="Thang M."/>
            <person name="Chan C."/>
        </authorList>
    </citation>
    <scope>NUCLEOTIDE SEQUENCE [LARGE SCALE GENOMIC DNA]</scope>
</reference>
<dbReference type="EMBL" id="CAXAMM010010557">
    <property type="protein sequence ID" value="CAK9023588.1"/>
    <property type="molecule type" value="Genomic_DNA"/>
</dbReference>
<sequence>MSHMSHVPKRAVQHSIYAPSHEVSPPCLKPGQTALNPSGLYTAEAAEKGFKHHLPPKLLEDRQIESEYVKHVCSKPSPSDYRGLMLLSAARKESNQKEGGTAHWRSETQSATSAVRSGQRVKPQRTAQQILAERVVRTPRCCMSRVQDFTCNQAEYGRNGCNPRDKITPEDTTMPFFKNDLTAGSTKGTNHIPGYQGSVPTYPGFSESHLRAAGGTQPRSVDKTNIIHIFHRELVGYAGHVPEAACNDLGGRQPTDLTTFGHDFKPHTGALG</sequence>
<proteinExistence type="predicted"/>
<protein>
    <submittedName>
        <fullName evidence="1">Cyclic nucleotide-binding domain-containing protein</fullName>
    </submittedName>
</protein>
<gene>
    <name evidence="1" type="ORF">SCF082_LOCUS16274</name>
</gene>
<comment type="caution">
    <text evidence="1">The sequence shown here is derived from an EMBL/GenBank/DDBJ whole genome shotgun (WGS) entry which is preliminary data.</text>
</comment>
<name>A0ABP0KA79_9DINO</name>
<evidence type="ECO:0000313" key="1">
    <source>
        <dbReference type="EMBL" id="CAK9023588.1"/>
    </source>
</evidence>